<accession>A0A2V4C8A0</accession>
<evidence type="ECO:0000313" key="3">
    <source>
        <dbReference type="Proteomes" id="UP000247681"/>
    </source>
</evidence>
<dbReference type="Proteomes" id="UP000247681">
    <property type="component" value="Unassembled WGS sequence"/>
</dbReference>
<dbReference type="RefSeq" id="WP_110346267.1">
    <property type="nucleotide sequence ID" value="NZ_QJHL01000001.1"/>
</dbReference>
<keyword evidence="1" id="KW-0812">Transmembrane</keyword>
<reference evidence="2 3" key="1">
    <citation type="submission" date="2018-05" db="EMBL/GenBank/DDBJ databases">
        <title>Flavobacterium sp. strain IMCC34758, incomplete genome.</title>
        <authorList>
            <person name="Joung Y."/>
        </authorList>
    </citation>
    <scope>NUCLEOTIDE SEQUENCE [LARGE SCALE GENOMIC DNA]</scope>
    <source>
        <strain evidence="2 3">IMCC34758</strain>
    </source>
</reference>
<organism evidence="2 3">
    <name type="scientific">Flavobacterium hydrophilum</name>
    <dbReference type="NCBI Taxonomy" id="2211445"/>
    <lineage>
        <taxon>Bacteria</taxon>
        <taxon>Pseudomonadati</taxon>
        <taxon>Bacteroidota</taxon>
        <taxon>Flavobacteriia</taxon>
        <taxon>Flavobacteriales</taxon>
        <taxon>Flavobacteriaceae</taxon>
        <taxon>Flavobacterium</taxon>
    </lineage>
</organism>
<keyword evidence="3" id="KW-1185">Reference proteome</keyword>
<dbReference type="AlphaFoldDB" id="A0A2V4C8A0"/>
<gene>
    <name evidence="2" type="ORF">DMB68_09005</name>
</gene>
<keyword evidence="1" id="KW-1133">Transmembrane helix</keyword>
<evidence type="ECO:0000313" key="2">
    <source>
        <dbReference type="EMBL" id="PXY47267.1"/>
    </source>
</evidence>
<evidence type="ECO:0000256" key="1">
    <source>
        <dbReference type="SAM" id="Phobius"/>
    </source>
</evidence>
<dbReference type="EMBL" id="QJHL01000001">
    <property type="protein sequence ID" value="PXY47267.1"/>
    <property type="molecule type" value="Genomic_DNA"/>
</dbReference>
<proteinExistence type="predicted"/>
<sequence length="210" mass="23858">MRNTLKKYSNKAKAAFVLLIVMLIIVLSNFNTLRNSENVNENINTIYNDRLVVGYYIFQYANELHYIKTEAQKENLNDFTKNEEIKSSLKIIHTIDALYFKTVLTPKEKIHFDSFLASCSAINKDVQNKNWNHIVPLCDKALNTLNQLSEIQVKEGKAKLASANAMHSGNNTLGQLEIALLFVLGGITFYLLLIKKPRRNIKIPGSPSLN</sequence>
<feature type="transmembrane region" description="Helical" evidence="1">
    <location>
        <begin position="12"/>
        <end position="30"/>
    </location>
</feature>
<feature type="transmembrane region" description="Helical" evidence="1">
    <location>
        <begin position="173"/>
        <end position="193"/>
    </location>
</feature>
<name>A0A2V4C8A0_9FLAO</name>
<comment type="caution">
    <text evidence="2">The sequence shown here is derived from an EMBL/GenBank/DDBJ whole genome shotgun (WGS) entry which is preliminary data.</text>
</comment>
<dbReference type="OrthoDB" id="710786at2"/>
<protein>
    <submittedName>
        <fullName evidence="2">Uncharacterized protein</fullName>
    </submittedName>
</protein>
<keyword evidence="1" id="KW-0472">Membrane</keyword>